<feature type="domain" description="ZP" evidence="5">
    <location>
        <begin position="27"/>
        <end position="285"/>
    </location>
</feature>
<accession>A0AAV5WQ69</accession>
<evidence type="ECO:0000313" key="7">
    <source>
        <dbReference type="Proteomes" id="UP001432322"/>
    </source>
</evidence>
<keyword evidence="1 4" id="KW-0732">Signal</keyword>
<dbReference type="PANTHER" id="PTHR14002">
    <property type="entry name" value="ENDOGLIN/TGF-BETA RECEPTOR TYPE III"/>
    <property type="match status" value="1"/>
</dbReference>
<feature type="non-terminal residue" evidence="6">
    <location>
        <position position="1"/>
    </location>
</feature>
<protein>
    <recommendedName>
        <fullName evidence="5">ZP domain-containing protein</fullName>
    </recommendedName>
</protein>
<sequence length="427" mass="48058">IRSLLFALSILLRIQYCDADGFVEEVACSSDGVTVMLNRSDPELAQLMNDPNALPVVYVYGHKERVQCGTSLKSKAGGVNYNLTIGYGKVCDVYLTNLEPHYRTSEMAIVLENNSNKLGKQILNQVHCVYNKQVQTYKFSEVSNTQPIAASTGGRPNPKVDMHFRNIDGKPLREARVGELLEFYLSIVPDNTYKAILPKECMFSDREDLQSPQTQRITFVQNSCPNHAFSEIIDPIAHVNQEVFFSKFKTFRFDNQTTVFVHCTAQVCMSKEECATKCFKRITNSDLTGQRLRFRHKRSIGNDLEPHVTQDKDGDVEMRSQLRVYTEKDIEKVIAAPSTGLGTVTECSSPLLGLSSTHIFVFTAFLLAVAIASLIIIVYLLHRLKRKTKESTFELYSAAQLRSMANSSANLVDRYPGYPLHVNTGFH</sequence>
<keyword evidence="3" id="KW-0472">Membrane</keyword>
<evidence type="ECO:0000313" key="6">
    <source>
        <dbReference type="EMBL" id="GMT33543.1"/>
    </source>
</evidence>
<feature type="signal peptide" evidence="4">
    <location>
        <begin position="1"/>
        <end position="19"/>
    </location>
</feature>
<comment type="caution">
    <text evidence="6">The sequence shown here is derived from an EMBL/GenBank/DDBJ whole genome shotgun (WGS) entry which is preliminary data.</text>
</comment>
<dbReference type="PANTHER" id="PTHR14002:SF20">
    <property type="entry name" value="ZONA PELLUCIDA-LIKE DOMAIN-CONTAINING PROTEIN 1"/>
    <property type="match status" value="1"/>
</dbReference>
<dbReference type="InterPro" id="IPR001507">
    <property type="entry name" value="ZP_dom"/>
</dbReference>
<keyword evidence="2" id="KW-1015">Disulfide bond</keyword>
<dbReference type="InterPro" id="IPR042235">
    <property type="entry name" value="ZP-C_dom"/>
</dbReference>
<dbReference type="Proteomes" id="UP001432322">
    <property type="component" value="Unassembled WGS sequence"/>
</dbReference>
<keyword evidence="3" id="KW-0812">Transmembrane</keyword>
<dbReference type="PROSITE" id="PS51034">
    <property type="entry name" value="ZP_2"/>
    <property type="match status" value="1"/>
</dbReference>
<proteinExistence type="predicted"/>
<dbReference type="InterPro" id="IPR055355">
    <property type="entry name" value="ZP-C"/>
</dbReference>
<keyword evidence="7" id="KW-1185">Reference proteome</keyword>
<dbReference type="SMART" id="SM00241">
    <property type="entry name" value="ZP"/>
    <property type="match status" value="1"/>
</dbReference>
<organism evidence="6 7">
    <name type="scientific">Pristionchus fissidentatus</name>
    <dbReference type="NCBI Taxonomy" id="1538716"/>
    <lineage>
        <taxon>Eukaryota</taxon>
        <taxon>Metazoa</taxon>
        <taxon>Ecdysozoa</taxon>
        <taxon>Nematoda</taxon>
        <taxon>Chromadorea</taxon>
        <taxon>Rhabditida</taxon>
        <taxon>Rhabditina</taxon>
        <taxon>Diplogasteromorpha</taxon>
        <taxon>Diplogasteroidea</taxon>
        <taxon>Neodiplogasteridae</taxon>
        <taxon>Pristionchus</taxon>
    </lineage>
</organism>
<feature type="transmembrane region" description="Helical" evidence="3">
    <location>
        <begin position="359"/>
        <end position="381"/>
    </location>
</feature>
<dbReference type="Pfam" id="PF00100">
    <property type="entry name" value="Zona_pellucida"/>
    <property type="match status" value="1"/>
</dbReference>
<evidence type="ECO:0000256" key="3">
    <source>
        <dbReference type="SAM" id="Phobius"/>
    </source>
</evidence>
<evidence type="ECO:0000256" key="1">
    <source>
        <dbReference type="ARBA" id="ARBA00022729"/>
    </source>
</evidence>
<dbReference type="EMBL" id="BTSY01000006">
    <property type="protein sequence ID" value="GMT33543.1"/>
    <property type="molecule type" value="Genomic_DNA"/>
</dbReference>
<reference evidence="6" key="1">
    <citation type="submission" date="2023-10" db="EMBL/GenBank/DDBJ databases">
        <title>Genome assembly of Pristionchus species.</title>
        <authorList>
            <person name="Yoshida K."/>
            <person name="Sommer R.J."/>
        </authorList>
    </citation>
    <scope>NUCLEOTIDE SEQUENCE</scope>
    <source>
        <strain evidence="6">RS5133</strain>
    </source>
</reference>
<evidence type="ECO:0000256" key="4">
    <source>
        <dbReference type="SAM" id="SignalP"/>
    </source>
</evidence>
<keyword evidence="3" id="KW-1133">Transmembrane helix</keyword>
<evidence type="ECO:0000256" key="2">
    <source>
        <dbReference type="ARBA" id="ARBA00023157"/>
    </source>
</evidence>
<gene>
    <name evidence="6" type="ORF">PFISCL1PPCAC_24840</name>
</gene>
<feature type="chain" id="PRO_5043596406" description="ZP domain-containing protein" evidence="4">
    <location>
        <begin position="20"/>
        <end position="427"/>
    </location>
</feature>
<dbReference type="AlphaFoldDB" id="A0AAV5WQ69"/>
<evidence type="ECO:0000259" key="5">
    <source>
        <dbReference type="PROSITE" id="PS51034"/>
    </source>
</evidence>
<dbReference type="Gene3D" id="2.60.40.4100">
    <property type="entry name" value="Zona pellucida, ZP-C domain"/>
    <property type="match status" value="1"/>
</dbReference>
<name>A0AAV5WQ69_9BILA</name>